<keyword evidence="6" id="KW-1185">Reference proteome</keyword>
<gene>
    <name evidence="5" type="ORF">A1356_16915</name>
</gene>
<evidence type="ECO:0000313" key="6">
    <source>
        <dbReference type="Proteomes" id="UP000077734"/>
    </source>
</evidence>
<proteinExistence type="predicted"/>
<dbReference type="SUPFAM" id="SSF53335">
    <property type="entry name" value="S-adenosyl-L-methionine-dependent methyltransferases"/>
    <property type="match status" value="1"/>
</dbReference>
<protein>
    <recommendedName>
        <fullName evidence="1">site-specific DNA-methyltransferase (adenine-specific)</fullName>
        <ecNumber evidence="1">2.1.1.72</ecNumber>
    </recommendedName>
</protein>
<dbReference type="Proteomes" id="UP000077734">
    <property type="component" value="Unassembled WGS sequence"/>
</dbReference>
<evidence type="ECO:0000313" key="5">
    <source>
        <dbReference type="EMBL" id="OAI23934.1"/>
    </source>
</evidence>
<comment type="catalytic activity">
    <reaction evidence="4">
        <text>a 2'-deoxyadenosine in DNA + S-adenosyl-L-methionine = an N(6)-methyl-2'-deoxyadenosine in DNA + S-adenosyl-L-homocysteine + H(+)</text>
        <dbReference type="Rhea" id="RHEA:15197"/>
        <dbReference type="Rhea" id="RHEA-COMP:12418"/>
        <dbReference type="Rhea" id="RHEA-COMP:12419"/>
        <dbReference type="ChEBI" id="CHEBI:15378"/>
        <dbReference type="ChEBI" id="CHEBI:57856"/>
        <dbReference type="ChEBI" id="CHEBI:59789"/>
        <dbReference type="ChEBI" id="CHEBI:90615"/>
        <dbReference type="ChEBI" id="CHEBI:90616"/>
        <dbReference type="EC" id="2.1.1.72"/>
    </reaction>
</comment>
<evidence type="ECO:0000256" key="1">
    <source>
        <dbReference type="ARBA" id="ARBA00011900"/>
    </source>
</evidence>
<dbReference type="PANTHER" id="PTHR33841:SF1">
    <property type="entry name" value="DNA METHYLTRANSFERASE A"/>
    <property type="match status" value="1"/>
</dbReference>
<evidence type="ECO:0000256" key="3">
    <source>
        <dbReference type="ARBA" id="ARBA00022679"/>
    </source>
</evidence>
<sequence>MDGAYYRRFGKHPVNWIGISNENEFYSQHYLSEIFSGDVRGVLEAWAEQETQARETARVNNQKEPDYRAPYTQLNSIWREVLNQLESLQRPQPPSERVTKGRAVIRQLLQIFDLPYQPTRQPLSGNDDWELPLLGELRTPQDEPLLWVLEAQSLDEGDEFDADPLSLRLHAAQFTSLSHVPVAKAINASDASDWQKLLSSTVFTQPRPPRWVLLVSPYQWLLLDRAKFAQHRLLRFDWKELFSRRETDTLKAVSVLLHKQSLLDAQGQSLLDTLDENAHKHAYGVSEDLKYALRECIELLGNEAAQQLIEQARADKKGIFTGKDALDAGELSLQCLRYMYRLLFLFYIEARPDLGYAPVDSDVYLKGYSLEALRDLELMPLTSEAERKGHYLHHSIQMLFRLVSEGTADSHTHNLFGSTQSGRDAFQMAALKSHLFDASRTALLDKVQFPNHILQRIIQLMSLSRPAKGKRRRGRISYAQLGINQLGAVYEALLSYRGFFAQDDLYEVKKADTEPDALDTGYFVTREALDEYDDNERVYDRNERGEKMLRLHKKGSFIYRLAGRDRQKSASYYTPEVLTRSLVKYALKELFKEQLDPLPNDRARAEKLLTLKICEPAMGSAAFLNEAINQLAEKYLELMQSALNERIPQHQYKDELQQVKMYLADNCVFGIDLNPVAVELAEVSLWLNALSKDRFVPWFGLQLYCGNSLIGARREVFSSDQLNRKSGDDACWLNHAPKAVPMATPRQTGQIWHFLLPDSGMAHYSDKEVKALYPDQIKAINTWRKTFTQPFNKTELERLEKLSTKLEELWQEHADSLVKQRKRTTDPYQIYGYQQTGNRTPLNFKDQVLAQELEAKGLENTSAYRRLKLVMDYWCALWFWPIHAADDLPDREKWLFDLENLLLGDTIASGPVDVQSDLFAETQPQQEAVQFVNRFGVVNLSKLFKASPRLKRADDIAQQRRFFHWNLAFADVFANNGGFDLFLGNPPWLKVEWNSGAVLGDFEPLFFLRDYNAAKLARLREQTFNRIAELEVAWRAEFEESEGTQNFLNSISNYPELVGQKANLYKCFLPRAWRNSSAKGVSGFLHPEGIYDDPNGGVFRRATYIRLRAHFQFQNEMALFPIGNRNKFSSNIYGAIQNKPRFDNISNLFSPTTIDGCYKSANNKLVGGIKNDEDQWNLEGHPDRIIVVSDNELALFARLYDEPGTPAYEARLPSLHTIQLFSVIKKFADYPKRLGDFVGEFFSTQHWNEVLAQQDGTIRREPRFPKNATEWILSGPHFSVGNPLFQTPREGCSTHRAYDNVDLEVIPIDYLPRTNYVPNCTIDIYRSRTPKVTWTEDRETSQKFVTDYYRVVNREMLSQSGERTLVSTIIPPNVSLIHTCLANAFKSTETLLNYFCCSVSLPVDYRVKSTGMGHANVTLINQLPIICERKYANALHSRALSLVSLTEYYADLWKICWKPEFKQQVWSIRSSSSHQKENALPIDFFVNLTPEWQRNCALRIDYARRQALLEIDVLVAKAIGMTLDELLTIYRVQFPVMRQYEADTWYDQNGRIVFTPSKGLVGVGLPRKARKSDLNEGIRYGIQSDDRNEQDIALGWEDIADLQFGQITKTFLDDTLPGGPTERTITYTAPFFKPNREEDYRIAWDFFEASSI</sequence>
<dbReference type="GO" id="GO:0009007">
    <property type="term" value="F:site-specific DNA-methyltransferase (adenine-specific) activity"/>
    <property type="evidence" value="ECO:0007669"/>
    <property type="project" value="UniProtKB-EC"/>
</dbReference>
<dbReference type="Gene3D" id="3.40.50.150">
    <property type="entry name" value="Vaccinia Virus protein VP39"/>
    <property type="match status" value="2"/>
</dbReference>
<name>A0AA91DAL3_9GAMM</name>
<dbReference type="EC" id="2.1.1.72" evidence="1"/>
<dbReference type="GO" id="GO:0032259">
    <property type="term" value="P:methylation"/>
    <property type="evidence" value="ECO:0007669"/>
    <property type="project" value="UniProtKB-KW"/>
</dbReference>
<organism evidence="5 6">
    <name type="scientific">Methylomonas koyamae</name>
    <dbReference type="NCBI Taxonomy" id="702114"/>
    <lineage>
        <taxon>Bacteria</taxon>
        <taxon>Pseudomonadati</taxon>
        <taxon>Pseudomonadota</taxon>
        <taxon>Gammaproteobacteria</taxon>
        <taxon>Methylococcales</taxon>
        <taxon>Methylococcaceae</taxon>
        <taxon>Methylomonas</taxon>
    </lineage>
</organism>
<accession>A0AA91DAL3</accession>
<reference evidence="5 6" key="1">
    <citation type="submission" date="2016-03" db="EMBL/GenBank/DDBJ databases">
        <authorList>
            <person name="Heylen K."/>
            <person name="De Vos P."/>
            <person name="Vekeman B."/>
        </authorList>
    </citation>
    <scope>NUCLEOTIDE SEQUENCE [LARGE SCALE GENOMIC DNA]</scope>
    <source>
        <strain evidence="5 6">R-49807</strain>
    </source>
</reference>
<dbReference type="PANTHER" id="PTHR33841">
    <property type="entry name" value="DNA METHYLTRANSFERASE YEEA-RELATED"/>
    <property type="match status" value="1"/>
</dbReference>
<dbReference type="EMBL" id="LUUL01000095">
    <property type="protein sequence ID" value="OAI23934.1"/>
    <property type="molecule type" value="Genomic_DNA"/>
</dbReference>
<evidence type="ECO:0000256" key="2">
    <source>
        <dbReference type="ARBA" id="ARBA00022603"/>
    </source>
</evidence>
<evidence type="ECO:0000256" key="4">
    <source>
        <dbReference type="ARBA" id="ARBA00047942"/>
    </source>
</evidence>
<dbReference type="REBASE" id="164937">
    <property type="entry name" value="Mko49807ORF16915P"/>
</dbReference>
<comment type="caution">
    <text evidence="5">The sequence shown here is derived from an EMBL/GenBank/DDBJ whole genome shotgun (WGS) entry which is preliminary data.</text>
</comment>
<dbReference type="InterPro" id="IPR050953">
    <property type="entry name" value="N4_N6_ade-DNA_methylase"/>
</dbReference>
<dbReference type="InterPro" id="IPR029063">
    <property type="entry name" value="SAM-dependent_MTases_sf"/>
</dbReference>
<keyword evidence="3" id="KW-0808">Transferase</keyword>
<keyword evidence="2" id="KW-0489">Methyltransferase</keyword>